<dbReference type="PANTHER" id="PTHR12526:SF608">
    <property type="entry name" value="PELF"/>
    <property type="match status" value="1"/>
</dbReference>
<dbReference type="Pfam" id="PF11997">
    <property type="entry name" value="DUF3492"/>
    <property type="match status" value="1"/>
</dbReference>
<organism evidence="3 4">
    <name type="scientific">Sporolactobacillus putidus</name>
    <dbReference type="NCBI Taxonomy" id="492735"/>
    <lineage>
        <taxon>Bacteria</taxon>
        <taxon>Bacillati</taxon>
        <taxon>Bacillota</taxon>
        <taxon>Bacilli</taxon>
        <taxon>Bacillales</taxon>
        <taxon>Sporolactobacillaceae</taxon>
        <taxon>Sporolactobacillus</taxon>
    </lineage>
</organism>
<evidence type="ECO:0000313" key="3">
    <source>
        <dbReference type="EMBL" id="GGL58540.1"/>
    </source>
</evidence>
<dbReference type="AlphaFoldDB" id="A0A917W3K0"/>
<evidence type="ECO:0000259" key="2">
    <source>
        <dbReference type="Pfam" id="PF11997"/>
    </source>
</evidence>
<protein>
    <submittedName>
        <fullName evidence="3">Glycosyl transferase</fullName>
    </submittedName>
</protein>
<sequence>MKIGLVAEGSYPYVSGGVANWVHMIIQKFPEHDFTIIAVVPTPKTEKDYQYELPSNVIDIMTIPLQSAAFREPFKTSLSEEELKMIKDWFSFRTVGPEALKIIGDKKKLGSAEIFLRSSDFYQIVRESYRQENSSGSFSDYLWMCRSLFLPVIRLLQVKFLKLDLIHSVSTGYGGLLASSISARQNIPFLLTEHGIYSREREEEILQTDWIPAEYKQRWITFFHHLSRQAYMQARDVVTLFGRNSEYQRELGAPPEKLKIIPNGIELKDYGTVREIRKRQAKRKEKLMITAVIRIVPIKDVKTMIYSAKILADRGLAFAFFLLGPDSEEPEYAAECRDLITRLHLDGSVFMEGKVDIKHYLTQTDVLVLTSISEGQPLAVLEGMAAGIPWIVTDVGACRELVRGSGEDGIGPCGFVVPPVSPERVADYLQWYAEHEEESRAMGEDGYRRAEKYYQLSGTIDSYRKLYADGGKEDGGNRISAAKII</sequence>
<dbReference type="Pfam" id="PF00534">
    <property type="entry name" value="Glycos_transf_1"/>
    <property type="match status" value="1"/>
</dbReference>
<keyword evidence="4" id="KW-1185">Reference proteome</keyword>
<comment type="caution">
    <text evidence="3">The sequence shown here is derived from an EMBL/GenBank/DDBJ whole genome shotgun (WGS) entry which is preliminary data.</text>
</comment>
<dbReference type="PANTHER" id="PTHR12526">
    <property type="entry name" value="GLYCOSYLTRANSFERASE"/>
    <property type="match status" value="1"/>
</dbReference>
<dbReference type="InterPro" id="IPR047691">
    <property type="entry name" value="PelF-like"/>
</dbReference>
<dbReference type="Gene3D" id="3.40.50.2000">
    <property type="entry name" value="Glycogen Phosphorylase B"/>
    <property type="match status" value="2"/>
</dbReference>
<dbReference type="SUPFAM" id="SSF53756">
    <property type="entry name" value="UDP-Glycosyltransferase/glycogen phosphorylase"/>
    <property type="match status" value="1"/>
</dbReference>
<name>A0A917W3K0_9BACL</name>
<keyword evidence="3" id="KW-0808">Transferase</keyword>
<dbReference type="InterPro" id="IPR022622">
    <property type="entry name" value="DUF3492"/>
</dbReference>
<evidence type="ECO:0000313" key="4">
    <source>
        <dbReference type="Proteomes" id="UP000654670"/>
    </source>
</evidence>
<dbReference type="GO" id="GO:0016757">
    <property type="term" value="F:glycosyltransferase activity"/>
    <property type="evidence" value="ECO:0007669"/>
    <property type="project" value="InterPro"/>
</dbReference>
<proteinExistence type="predicted"/>
<dbReference type="NCBIfam" id="NF038011">
    <property type="entry name" value="PelF"/>
    <property type="match status" value="1"/>
</dbReference>
<dbReference type="Proteomes" id="UP000654670">
    <property type="component" value="Unassembled WGS sequence"/>
</dbReference>
<feature type="domain" description="DUF3492" evidence="2">
    <location>
        <begin position="1"/>
        <end position="256"/>
    </location>
</feature>
<dbReference type="InterPro" id="IPR001296">
    <property type="entry name" value="Glyco_trans_1"/>
</dbReference>
<gene>
    <name evidence="3" type="ORF">GCM10007968_23210</name>
</gene>
<evidence type="ECO:0000259" key="1">
    <source>
        <dbReference type="Pfam" id="PF00534"/>
    </source>
</evidence>
<dbReference type="RefSeq" id="WP_188803531.1">
    <property type="nucleotide sequence ID" value="NZ_BMOK01000010.1"/>
</dbReference>
<reference evidence="3" key="1">
    <citation type="journal article" date="2014" name="Int. J. Syst. Evol. Microbiol.">
        <title>Complete genome sequence of Corynebacterium casei LMG S-19264T (=DSM 44701T), isolated from a smear-ripened cheese.</title>
        <authorList>
            <consortium name="US DOE Joint Genome Institute (JGI-PGF)"/>
            <person name="Walter F."/>
            <person name="Albersmeier A."/>
            <person name="Kalinowski J."/>
            <person name="Ruckert C."/>
        </authorList>
    </citation>
    <scope>NUCLEOTIDE SEQUENCE</scope>
    <source>
        <strain evidence="3">JCM 15325</strain>
    </source>
</reference>
<accession>A0A917W3K0</accession>
<reference evidence="3" key="2">
    <citation type="submission" date="2020-09" db="EMBL/GenBank/DDBJ databases">
        <authorList>
            <person name="Sun Q."/>
            <person name="Ohkuma M."/>
        </authorList>
    </citation>
    <scope>NUCLEOTIDE SEQUENCE</scope>
    <source>
        <strain evidence="3">JCM 15325</strain>
    </source>
</reference>
<dbReference type="EMBL" id="BMOK01000010">
    <property type="protein sequence ID" value="GGL58540.1"/>
    <property type="molecule type" value="Genomic_DNA"/>
</dbReference>
<feature type="domain" description="Glycosyl transferase family 1" evidence="1">
    <location>
        <begin position="274"/>
        <end position="448"/>
    </location>
</feature>